<dbReference type="PANTHER" id="PTHR24248">
    <property type="entry name" value="ADRENERGIC RECEPTOR-RELATED G-PROTEIN COUPLED RECEPTOR"/>
    <property type="match status" value="1"/>
</dbReference>
<dbReference type="STRING" id="139723.A0A182MKT0"/>
<dbReference type="Proteomes" id="UP000075883">
    <property type="component" value="Unassembled WGS sequence"/>
</dbReference>
<comment type="subcellular location">
    <subcellularLocation>
        <location evidence="1">Cell membrane</location>
        <topology evidence="1">Multi-pass membrane protein</topology>
    </subcellularLocation>
</comment>
<dbReference type="Gene3D" id="1.20.1070.10">
    <property type="entry name" value="Rhodopsin 7-helix transmembrane proteins"/>
    <property type="match status" value="1"/>
</dbReference>
<reference evidence="14" key="2">
    <citation type="submission" date="2020-05" db="UniProtKB">
        <authorList>
            <consortium name="EnsemblMetazoa"/>
        </authorList>
    </citation>
    <scope>IDENTIFICATION</scope>
    <source>
        <strain evidence="14">A-37</strain>
    </source>
</reference>
<dbReference type="VEuPathDB" id="VectorBase:ACUA020703"/>
<evidence type="ECO:0000256" key="4">
    <source>
        <dbReference type="ARBA" id="ARBA00022692"/>
    </source>
</evidence>
<dbReference type="PRINTS" id="PR00237">
    <property type="entry name" value="GPCRRHODOPSN"/>
</dbReference>
<keyword evidence="8" id="KW-1015">Disulfide bond</keyword>
<dbReference type="EnsemblMetazoa" id="ACUA020703-RA">
    <property type="protein sequence ID" value="ACUA020703-PA"/>
    <property type="gene ID" value="ACUA020703"/>
</dbReference>
<keyword evidence="9" id="KW-0675">Receptor</keyword>
<keyword evidence="3" id="KW-1003">Cell membrane</keyword>
<dbReference type="AlphaFoldDB" id="A0A182MKT0"/>
<evidence type="ECO:0000259" key="13">
    <source>
        <dbReference type="PROSITE" id="PS50262"/>
    </source>
</evidence>
<dbReference type="GO" id="GO:0043410">
    <property type="term" value="P:positive regulation of MAPK cascade"/>
    <property type="evidence" value="ECO:0007669"/>
    <property type="project" value="TreeGrafter"/>
</dbReference>
<feature type="domain" description="G-protein coupled receptors family 1 profile" evidence="13">
    <location>
        <begin position="205"/>
        <end position="243"/>
    </location>
</feature>
<keyword evidence="7 12" id="KW-0472">Membrane</keyword>
<feature type="transmembrane region" description="Helical" evidence="12">
    <location>
        <begin position="190"/>
        <end position="214"/>
    </location>
</feature>
<dbReference type="GO" id="GO:0005886">
    <property type="term" value="C:plasma membrane"/>
    <property type="evidence" value="ECO:0007669"/>
    <property type="project" value="UniProtKB-SubCell"/>
</dbReference>
<feature type="compositionally biased region" description="Basic and acidic residues" evidence="11">
    <location>
        <begin position="1"/>
        <end position="12"/>
    </location>
</feature>
<dbReference type="GO" id="GO:0004993">
    <property type="term" value="F:G protein-coupled serotonin receptor activity"/>
    <property type="evidence" value="ECO:0007669"/>
    <property type="project" value="UniProtKB-ARBA"/>
</dbReference>
<sequence>MSHTRSLDDRGSKRQQHTKPSAPTPLRLATASTLPVTVAGASDRLVTALNPIVTIPTSTTFNLTALYDRTTRSGSVPSLAVSAASHVVAARTRTLASLPSANVSELEDPGSGSVYDGRSPFDSQAPTITSVNRSTEVPIFGTSFLPGGSTALDFVSTTATTSTTATSARQLEMSKAMEEHFLIANWQDCVVVILFCLLIVVTVIGNTLVILSVITTRRLRTVTNCFVMSLAVADWLVGIFVMPPAVAVHLIGKCNTIRYRYGFKSAALSFPCCKSFVFALRTVPPILAQVSSPPSHVILRTAHSLCLSRRLHGKSRLLQSFRTAHSRHNYGAFDCLTIGMFGKHSA</sequence>
<dbReference type="PANTHER" id="PTHR24248:SF199">
    <property type="entry name" value="IP13425P-RELATED"/>
    <property type="match status" value="1"/>
</dbReference>
<dbReference type="InterPro" id="IPR000276">
    <property type="entry name" value="GPCR_Rhodpsn"/>
</dbReference>
<evidence type="ECO:0000256" key="2">
    <source>
        <dbReference type="ARBA" id="ARBA00010663"/>
    </source>
</evidence>
<dbReference type="Pfam" id="PF00001">
    <property type="entry name" value="7tm_1"/>
    <property type="match status" value="1"/>
</dbReference>
<evidence type="ECO:0000256" key="7">
    <source>
        <dbReference type="ARBA" id="ARBA00023136"/>
    </source>
</evidence>
<dbReference type="PROSITE" id="PS50262">
    <property type="entry name" value="G_PROTEIN_RECEP_F1_2"/>
    <property type="match status" value="1"/>
</dbReference>
<accession>A0A182MKT0</accession>
<keyword evidence="6" id="KW-0297">G-protein coupled receptor</keyword>
<evidence type="ECO:0000256" key="6">
    <source>
        <dbReference type="ARBA" id="ARBA00023040"/>
    </source>
</evidence>
<dbReference type="SUPFAM" id="SSF81321">
    <property type="entry name" value="Family A G protein-coupled receptor-like"/>
    <property type="match status" value="1"/>
</dbReference>
<feature type="transmembrane region" description="Helical" evidence="12">
    <location>
        <begin position="226"/>
        <end position="251"/>
    </location>
</feature>
<dbReference type="InterPro" id="IPR017452">
    <property type="entry name" value="GPCR_Rhodpsn_7TM"/>
</dbReference>
<evidence type="ECO:0000313" key="15">
    <source>
        <dbReference type="Proteomes" id="UP000075883"/>
    </source>
</evidence>
<evidence type="ECO:0000256" key="3">
    <source>
        <dbReference type="ARBA" id="ARBA00022475"/>
    </source>
</evidence>
<evidence type="ECO:0000256" key="9">
    <source>
        <dbReference type="ARBA" id="ARBA00023170"/>
    </source>
</evidence>
<evidence type="ECO:0000256" key="12">
    <source>
        <dbReference type="SAM" id="Phobius"/>
    </source>
</evidence>
<dbReference type="EMBL" id="AXCM01015445">
    <property type="status" value="NOT_ANNOTATED_CDS"/>
    <property type="molecule type" value="Genomic_DNA"/>
</dbReference>
<evidence type="ECO:0000256" key="5">
    <source>
        <dbReference type="ARBA" id="ARBA00022989"/>
    </source>
</evidence>
<comment type="similarity">
    <text evidence="2">Belongs to the G-protein coupled receptor 1 family.</text>
</comment>
<evidence type="ECO:0000313" key="14">
    <source>
        <dbReference type="EnsemblMetazoa" id="ACUA020703-PA"/>
    </source>
</evidence>
<organism evidence="14 15">
    <name type="scientific">Anopheles culicifacies</name>
    <dbReference type="NCBI Taxonomy" id="139723"/>
    <lineage>
        <taxon>Eukaryota</taxon>
        <taxon>Metazoa</taxon>
        <taxon>Ecdysozoa</taxon>
        <taxon>Arthropoda</taxon>
        <taxon>Hexapoda</taxon>
        <taxon>Insecta</taxon>
        <taxon>Pterygota</taxon>
        <taxon>Neoptera</taxon>
        <taxon>Endopterygota</taxon>
        <taxon>Diptera</taxon>
        <taxon>Nematocera</taxon>
        <taxon>Culicoidea</taxon>
        <taxon>Culicidae</taxon>
        <taxon>Anophelinae</taxon>
        <taxon>Anopheles</taxon>
        <taxon>culicifacies species complex</taxon>
    </lineage>
</organism>
<reference evidence="15" key="1">
    <citation type="submission" date="2013-09" db="EMBL/GenBank/DDBJ databases">
        <title>The Genome Sequence of Anopheles culicifacies species A.</title>
        <authorList>
            <consortium name="The Broad Institute Genomics Platform"/>
            <person name="Neafsey D.E."/>
            <person name="Besansky N."/>
            <person name="Howell P."/>
            <person name="Walton C."/>
            <person name="Young S.K."/>
            <person name="Zeng Q."/>
            <person name="Gargeya S."/>
            <person name="Fitzgerald M."/>
            <person name="Haas B."/>
            <person name="Abouelleil A."/>
            <person name="Allen A.W."/>
            <person name="Alvarado L."/>
            <person name="Arachchi H.M."/>
            <person name="Berlin A.M."/>
            <person name="Chapman S.B."/>
            <person name="Gainer-Dewar J."/>
            <person name="Goldberg J."/>
            <person name="Griggs A."/>
            <person name="Gujja S."/>
            <person name="Hansen M."/>
            <person name="Howarth C."/>
            <person name="Imamovic A."/>
            <person name="Ireland A."/>
            <person name="Larimer J."/>
            <person name="McCowan C."/>
            <person name="Murphy C."/>
            <person name="Pearson M."/>
            <person name="Poon T.W."/>
            <person name="Priest M."/>
            <person name="Roberts A."/>
            <person name="Saif S."/>
            <person name="Shea T."/>
            <person name="Sisk P."/>
            <person name="Sykes S."/>
            <person name="Wortman J."/>
            <person name="Nusbaum C."/>
            <person name="Birren B."/>
        </authorList>
    </citation>
    <scope>NUCLEOTIDE SEQUENCE [LARGE SCALE GENOMIC DNA]</scope>
    <source>
        <strain evidence="15">A-37</strain>
    </source>
</reference>
<evidence type="ECO:0000256" key="10">
    <source>
        <dbReference type="ARBA" id="ARBA00023224"/>
    </source>
</evidence>
<keyword evidence="5 12" id="KW-1133">Transmembrane helix</keyword>
<dbReference type="GO" id="GO:0071880">
    <property type="term" value="P:adenylate cyclase-activating adrenergic receptor signaling pathway"/>
    <property type="evidence" value="ECO:0007669"/>
    <property type="project" value="TreeGrafter"/>
</dbReference>
<keyword evidence="4 12" id="KW-0812">Transmembrane</keyword>
<evidence type="ECO:0000256" key="11">
    <source>
        <dbReference type="SAM" id="MobiDB-lite"/>
    </source>
</evidence>
<keyword evidence="15" id="KW-1185">Reference proteome</keyword>
<feature type="region of interest" description="Disordered" evidence="11">
    <location>
        <begin position="1"/>
        <end position="29"/>
    </location>
</feature>
<evidence type="ECO:0000256" key="8">
    <source>
        <dbReference type="ARBA" id="ARBA00023157"/>
    </source>
</evidence>
<keyword evidence="10" id="KW-0807">Transducer</keyword>
<name>A0A182MKT0_9DIPT</name>
<evidence type="ECO:0000256" key="1">
    <source>
        <dbReference type="ARBA" id="ARBA00004651"/>
    </source>
</evidence>
<proteinExistence type="inferred from homology"/>
<protein>
    <recommendedName>
        <fullName evidence="13">G-protein coupled receptors family 1 profile domain-containing protein</fullName>
    </recommendedName>
</protein>